<dbReference type="EMBL" id="FCNL01000042">
    <property type="protein sequence ID" value="CVI25375.1"/>
    <property type="molecule type" value="Genomic_DNA"/>
</dbReference>
<sequence length="74" mass="8425">MDPTVMPKILLFFGKNGGGAGESDASFKPRTYTLERSDYVVVAFETPDSGGYYAERCRYFFRSLTPSWWIAGRR</sequence>
<proteinExistence type="predicted"/>
<dbReference type="Proteomes" id="UP000192074">
    <property type="component" value="Unassembled WGS sequence"/>
</dbReference>
<accession>A0A822VE29</accession>
<protein>
    <submittedName>
        <fullName evidence="1">Uncharacterized protein</fullName>
    </submittedName>
</protein>
<organism evidence="1 2">
    <name type="scientific">Agrobacterium tumefaciens str. B6</name>
    <dbReference type="NCBI Taxonomy" id="1183423"/>
    <lineage>
        <taxon>Bacteria</taxon>
        <taxon>Pseudomonadati</taxon>
        <taxon>Pseudomonadota</taxon>
        <taxon>Alphaproteobacteria</taxon>
        <taxon>Hyphomicrobiales</taxon>
        <taxon>Rhizobiaceae</taxon>
        <taxon>Rhizobium/Agrobacterium group</taxon>
        <taxon>Agrobacterium</taxon>
        <taxon>Agrobacterium tumefaciens complex</taxon>
    </lineage>
</organism>
<name>A0A822VE29_AGRTU</name>
<comment type="caution">
    <text evidence="1">The sequence shown here is derived from an EMBL/GenBank/DDBJ whole genome shotgun (WGS) entry which is preliminary data.</text>
</comment>
<evidence type="ECO:0000313" key="2">
    <source>
        <dbReference type="Proteomes" id="UP000192074"/>
    </source>
</evidence>
<dbReference type="AlphaFoldDB" id="A0A822VE29"/>
<evidence type="ECO:0000313" key="1">
    <source>
        <dbReference type="EMBL" id="CVI25375.1"/>
    </source>
</evidence>
<reference evidence="1 2" key="1">
    <citation type="submission" date="2016-01" db="EMBL/GenBank/DDBJ databases">
        <authorList>
            <person name="Regsiter A."/>
            <person name="william w."/>
        </authorList>
    </citation>
    <scope>NUCLEOTIDE SEQUENCE [LARGE SCALE GENOMIC DNA]</scope>
    <source>
        <strain evidence="1 2">B6</strain>
    </source>
</reference>
<gene>
    <name evidence="1" type="ORF">AGR4A_pAt30190</name>
</gene>